<evidence type="ECO:0000313" key="1">
    <source>
        <dbReference type="EMBL" id="QND81018.1"/>
    </source>
</evidence>
<keyword evidence="2" id="KW-1185">Reference proteome</keyword>
<accession>A0ABX6RCM6</accession>
<protein>
    <submittedName>
        <fullName evidence="1">Uncharacterized protein</fullName>
    </submittedName>
</protein>
<evidence type="ECO:0000313" key="2">
    <source>
        <dbReference type="Proteomes" id="UP000515506"/>
    </source>
</evidence>
<reference evidence="1 2" key="1">
    <citation type="submission" date="2020-08" db="EMBL/GenBank/DDBJ databases">
        <title>Streptomycin resistant and MDR strain, P. mexicana.</title>
        <authorList>
            <person name="Ganesh-kumar S."/>
            <person name="Zhe T."/>
            <person name="Yu Z."/>
            <person name="Min Y."/>
        </authorList>
    </citation>
    <scope>NUCLEOTIDE SEQUENCE [LARGE SCALE GENOMIC DNA]</scope>
    <source>
        <strain evidence="1 2">GTZY</strain>
    </source>
</reference>
<organism evidence="1 2">
    <name type="scientific">Pseudoxanthomonas mexicana</name>
    <dbReference type="NCBI Taxonomy" id="128785"/>
    <lineage>
        <taxon>Bacteria</taxon>
        <taxon>Pseudomonadati</taxon>
        <taxon>Pseudomonadota</taxon>
        <taxon>Gammaproteobacteria</taxon>
        <taxon>Lysobacterales</taxon>
        <taxon>Lysobacteraceae</taxon>
        <taxon>Pseudoxanthomonas</taxon>
    </lineage>
</organism>
<proteinExistence type="predicted"/>
<dbReference type="RefSeq" id="WP_185896183.1">
    <property type="nucleotide sequence ID" value="NZ_CP060028.1"/>
</dbReference>
<name>A0ABX6RCM6_PSEMX</name>
<sequence length="328" mass="36594">MPDLSYLDLYEHDGHLHQQTGSMPMEELLKQLERDVRQSNEQVARASEMAAQVAHSIRAFTRATHQSRHGEPLSKLASLQSATMRVLQSLLPSYRARSTELEVLDLCVAWDPSRHTMRRLYGRTLAENMDTWLRTGDANETLVEVPASELASIEAVVREMEIYFGQLQASIIADGLSKASPTSQVQSEDSSMVRRRELARDWPTAAQVSRQLGSTAVNASHRANQLRRDGQLLGVWLPSEQEYRFPTWQFAGDGQPQPVLAELLALLRGAGGMGTENRQTSGWGEVEWFMTPHALLDGATPEELITSEPERVLAVAKEEFGESADASW</sequence>
<gene>
    <name evidence="1" type="ORF">H4W19_04300</name>
</gene>
<dbReference type="Proteomes" id="UP000515506">
    <property type="component" value="Chromosome"/>
</dbReference>
<dbReference type="EMBL" id="CP060028">
    <property type="protein sequence ID" value="QND81018.1"/>
    <property type="molecule type" value="Genomic_DNA"/>
</dbReference>